<protein>
    <submittedName>
        <fullName evidence="1">RHS repeat protein</fullName>
    </submittedName>
</protein>
<organism evidence="1 2">
    <name type="scientific">Citrobacter enshiensis</name>
    <dbReference type="NCBI Taxonomy" id="2971264"/>
    <lineage>
        <taxon>Bacteria</taxon>
        <taxon>Pseudomonadati</taxon>
        <taxon>Pseudomonadota</taxon>
        <taxon>Gammaproteobacteria</taxon>
        <taxon>Enterobacterales</taxon>
        <taxon>Enterobacteriaceae</taxon>
        <taxon>Citrobacter</taxon>
    </lineage>
</organism>
<comment type="caution">
    <text evidence="1">The sequence shown here is derived from an EMBL/GenBank/DDBJ whole genome shotgun (WGS) entry which is preliminary data.</text>
</comment>
<gene>
    <name evidence="1" type="ORF">Q0A17_23340</name>
</gene>
<evidence type="ECO:0000313" key="2">
    <source>
        <dbReference type="Proteomes" id="UP001174867"/>
    </source>
</evidence>
<dbReference type="EMBL" id="JAUJYW010000027">
    <property type="protein sequence ID" value="MDN8602306.1"/>
    <property type="molecule type" value="Genomic_DNA"/>
</dbReference>
<name>A0ABT8Q0U8_9ENTR</name>
<sequence>MLTEWENNRYGDITRLSLPGGITLHYRYDENGNLTRFQGPGNKIWRFGYDEHGRL</sequence>
<reference evidence="1 2" key="1">
    <citation type="submission" date="2023-07" db="EMBL/GenBank/DDBJ databases">
        <title>Citrobacter selenititolerans sp. nov., isolated from seleniferous soil.</title>
        <authorList>
            <person name="Zhang S."/>
            <person name="Li K."/>
            <person name="Peng J."/>
            <person name="Wang H."/>
            <person name="Sun J."/>
            <person name="Guo Y."/>
        </authorList>
    </citation>
    <scope>NUCLEOTIDE SEQUENCE [LARGE SCALE GENOMIC DNA]</scope>
    <source>
        <strain evidence="1 2">S2-9</strain>
    </source>
</reference>
<evidence type="ECO:0000313" key="1">
    <source>
        <dbReference type="EMBL" id="MDN8602306.1"/>
    </source>
</evidence>
<keyword evidence="2" id="KW-1185">Reference proteome</keyword>
<feature type="non-terminal residue" evidence="1">
    <location>
        <position position="55"/>
    </location>
</feature>
<dbReference type="InterPro" id="IPR031325">
    <property type="entry name" value="RHS_repeat"/>
</dbReference>
<accession>A0ABT8Q0U8</accession>
<dbReference type="InterPro" id="IPR006530">
    <property type="entry name" value="YD"/>
</dbReference>
<dbReference type="Gene3D" id="2.180.10.10">
    <property type="entry name" value="RHS repeat-associated core"/>
    <property type="match status" value="1"/>
</dbReference>
<dbReference type="Pfam" id="PF05593">
    <property type="entry name" value="RHS_repeat"/>
    <property type="match status" value="1"/>
</dbReference>
<proteinExistence type="predicted"/>
<dbReference type="NCBIfam" id="TIGR01643">
    <property type="entry name" value="YD_repeat_2x"/>
    <property type="match status" value="2"/>
</dbReference>
<dbReference type="Proteomes" id="UP001174867">
    <property type="component" value="Unassembled WGS sequence"/>
</dbReference>